<dbReference type="NCBIfam" id="TIGR00383">
    <property type="entry name" value="corA"/>
    <property type="match status" value="1"/>
</dbReference>
<proteinExistence type="inferred from homology"/>
<dbReference type="InterPro" id="IPR004488">
    <property type="entry name" value="Mg/Co-transport_prot_CorA"/>
</dbReference>
<dbReference type="InterPro" id="IPR002523">
    <property type="entry name" value="MgTranspt_CorA/ZnTranspt_ZntB"/>
</dbReference>
<keyword evidence="10" id="KW-1185">Reference proteome</keyword>
<feature type="transmembrane region" description="Helical" evidence="8">
    <location>
        <begin position="288"/>
        <end position="311"/>
    </location>
</feature>
<protein>
    <recommendedName>
        <fullName evidence="8">Magnesium transport protein CorA</fullName>
    </recommendedName>
</protein>
<comment type="similarity">
    <text evidence="2 8">Belongs to the CorA metal ion transporter (MIT) (TC 1.A.35) family.</text>
</comment>
<accession>A0ABT6F649</accession>
<evidence type="ECO:0000256" key="7">
    <source>
        <dbReference type="ARBA" id="ARBA00023136"/>
    </source>
</evidence>
<dbReference type="Gene3D" id="3.30.460.20">
    <property type="entry name" value="CorA soluble domain-like"/>
    <property type="match status" value="1"/>
</dbReference>
<comment type="caution">
    <text evidence="9">The sequence shown here is derived from an EMBL/GenBank/DDBJ whole genome shotgun (WGS) entry which is preliminary data.</text>
</comment>
<keyword evidence="6 8" id="KW-1133">Transmembrane helix</keyword>
<dbReference type="Pfam" id="PF01544">
    <property type="entry name" value="CorA"/>
    <property type="match status" value="1"/>
</dbReference>
<evidence type="ECO:0000256" key="8">
    <source>
        <dbReference type="RuleBase" id="RU362010"/>
    </source>
</evidence>
<dbReference type="Proteomes" id="UP001216907">
    <property type="component" value="Unassembled WGS sequence"/>
</dbReference>
<dbReference type="InterPro" id="IPR045863">
    <property type="entry name" value="CorA_TM1_TM2"/>
</dbReference>
<keyword evidence="8" id="KW-0406">Ion transport</keyword>
<feature type="transmembrane region" description="Helical" evidence="8">
    <location>
        <begin position="323"/>
        <end position="344"/>
    </location>
</feature>
<dbReference type="CDD" id="cd12822">
    <property type="entry name" value="TmCorA-like"/>
    <property type="match status" value="1"/>
</dbReference>
<sequence length="350" mass="40494">MKTVPVASDRPDVDSSNCAVRILYRDGAGEMHLKWPVDRLAEAIGDERGTVWVDMEDQPGEPDPLAEYLLREVFHFHPLAVEDALRESHIPKIDDWDGYLYLVFHSSRIDPKTDDLYLQELDVFLGPNYLVTYHEEPLEFLTEARRAIERDPRDRMQHGADHLLFRFLDRSVDQSLAAIEVLDERIDAVQDAVMADLGPANLHQIFRIKRSAIQLQKTFGPQRDVLNKLSRDPYNVVREEHRVYFRDVYDHIVRIHDISESLRDLIAGTLDTYLSVTSNRTNEIMKTLTMVTVMFMPMSFLTGFFGMNFFGDTLAFETPLPKYALFFGTVAIMGLSPVVMLVLARRRRWF</sequence>
<dbReference type="PANTHER" id="PTHR46494">
    <property type="entry name" value="CORA FAMILY METAL ION TRANSPORTER (EUROFUNG)"/>
    <property type="match status" value="1"/>
</dbReference>
<dbReference type="InterPro" id="IPR045861">
    <property type="entry name" value="CorA_cytoplasmic_dom"/>
</dbReference>
<comment type="subcellular location">
    <subcellularLocation>
        <location evidence="1">Cell membrane</location>
        <topology evidence="1">Multi-pass membrane protein</topology>
    </subcellularLocation>
    <subcellularLocation>
        <location evidence="8">Membrane</location>
        <topology evidence="8">Multi-pass membrane protein</topology>
    </subcellularLocation>
</comment>
<keyword evidence="7 8" id="KW-0472">Membrane</keyword>
<evidence type="ECO:0000313" key="9">
    <source>
        <dbReference type="EMBL" id="MDG3003039.1"/>
    </source>
</evidence>
<evidence type="ECO:0000256" key="1">
    <source>
        <dbReference type="ARBA" id="ARBA00004651"/>
    </source>
</evidence>
<gene>
    <name evidence="8 9" type="primary">corA</name>
    <name evidence="9" type="ORF">PZE19_04610</name>
</gene>
<evidence type="ECO:0000256" key="3">
    <source>
        <dbReference type="ARBA" id="ARBA00022448"/>
    </source>
</evidence>
<evidence type="ECO:0000256" key="6">
    <source>
        <dbReference type="ARBA" id="ARBA00022989"/>
    </source>
</evidence>
<dbReference type="EMBL" id="JARRAG010000001">
    <property type="protein sequence ID" value="MDG3003039.1"/>
    <property type="molecule type" value="Genomic_DNA"/>
</dbReference>
<keyword evidence="4 8" id="KW-1003">Cell membrane</keyword>
<reference evidence="9 10" key="1">
    <citation type="submission" date="2023-03" db="EMBL/GenBank/DDBJ databases">
        <title>Paludisphaera mucosa sp. nov. a novel planctomycete from northern fen.</title>
        <authorList>
            <person name="Ivanova A."/>
        </authorList>
    </citation>
    <scope>NUCLEOTIDE SEQUENCE [LARGE SCALE GENOMIC DNA]</scope>
    <source>
        <strain evidence="9 10">Pla2</strain>
    </source>
</reference>
<comment type="function">
    <text evidence="8">Mediates influx of magnesium ions.</text>
</comment>
<name>A0ABT6F649_9BACT</name>
<organism evidence="9 10">
    <name type="scientific">Paludisphaera mucosa</name>
    <dbReference type="NCBI Taxonomy" id="3030827"/>
    <lineage>
        <taxon>Bacteria</taxon>
        <taxon>Pseudomonadati</taxon>
        <taxon>Planctomycetota</taxon>
        <taxon>Planctomycetia</taxon>
        <taxon>Isosphaerales</taxon>
        <taxon>Isosphaeraceae</taxon>
        <taxon>Paludisphaera</taxon>
    </lineage>
</organism>
<evidence type="ECO:0000256" key="5">
    <source>
        <dbReference type="ARBA" id="ARBA00022692"/>
    </source>
</evidence>
<dbReference type="SUPFAM" id="SSF143865">
    <property type="entry name" value="CorA soluble domain-like"/>
    <property type="match status" value="1"/>
</dbReference>
<dbReference type="Gene3D" id="1.20.58.340">
    <property type="entry name" value="Magnesium transport protein CorA, transmembrane region"/>
    <property type="match status" value="2"/>
</dbReference>
<keyword evidence="8" id="KW-0460">Magnesium</keyword>
<dbReference type="PANTHER" id="PTHR46494:SF1">
    <property type="entry name" value="CORA FAMILY METAL ION TRANSPORTER (EUROFUNG)"/>
    <property type="match status" value="1"/>
</dbReference>
<dbReference type="RefSeq" id="WP_277859397.1">
    <property type="nucleotide sequence ID" value="NZ_JARRAG010000001.1"/>
</dbReference>
<evidence type="ECO:0000313" key="10">
    <source>
        <dbReference type="Proteomes" id="UP001216907"/>
    </source>
</evidence>
<keyword evidence="5 8" id="KW-0812">Transmembrane</keyword>
<keyword evidence="3 8" id="KW-0813">Transport</keyword>
<evidence type="ECO:0000256" key="2">
    <source>
        <dbReference type="ARBA" id="ARBA00009765"/>
    </source>
</evidence>
<dbReference type="SUPFAM" id="SSF144083">
    <property type="entry name" value="Magnesium transport protein CorA, transmembrane region"/>
    <property type="match status" value="1"/>
</dbReference>
<evidence type="ECO:0000256" key="4">
    <source>
        <dbReference type="ARBA" id="ARBA00022475"/>
    </source>
</evidence>